<keyword evidence="2" id="KW-1185">Reference proteome</keyword>
<organism evidence="1 2">
    <name type="scientific">Algoriphagus faecimaris</name>
    <dbReference type="NCBI Taxonomy" id="686796"/>
    <lineage>
        <taxon>Bacteria</taxon>
        <taxon>Pseudomonadati</taxon>
        <taxon>Bacteroidota</taxon>
        <taxon>Cytophagia</taxon>
        <taxon>Cytophagales</taxon>
        <taxon>Cyclobacteriaceae</taxon>
        <taxon>Algoriphagus</taxon>
    </lineage>
</organism>
<dbReference type="Proteomes" id="UP000199060">
    <property type="component" value="Unassembled WGS sequence"/>
</dbReference>
<evidence type="ECO:0000313" key="1">
    <source>
        <dbReference type="EMBL" id="SDC86854.1"/>
    </source>
</evidence>
<dbReference type="AlphaFoldDB" id="A0A1G6Q4K3"/>
<reference evidence="2" key="1">
    <citation type="submission" date="2016-10" db="EMBL/GenBank/DDBJ databases">
        <authorList>
            <person name="Varghese N."/>
            <person name="Submissions S."/>
        </authorList>
    </citation>
    <scope>NUCLEOTIDE SEQUENCE [LARGE SCALE GENOMIC DNA]</scope>
    <source>
        <strain evidence="2">DSM 23095</strain>
    </source>
</reference>
<dbReference type="OrthoDB" id="827305at2"/>
<dbReference type="EMBL" id="FNAC01000008">
    <property type="protein sequence ID" value="SDC86854.1"/>
    <property type="molecule type" value="Genomic_DNA"/>
</dbReference>
<accession>A0A1G6Q4K3</accession>
<gene>
    <name evidence="1" type="ORF">SAMN04488104_100821</name>
</gene>
<evidence type="ECO:0000313" key="2">
    <source>
        <dbReference type="Proteomes" id="UP000199060"/>
    </source>
</evidence>
<protein>
    <submittedName>
        <fullName evidence="1">Uncharacterized protein</fullName>
    </submittedName>
</protein>
<name>A0A1G6Q4K3_9BACT</name>
<dbReference type="RefSeq" id="WP_087938368.1">
    <property type="nucleotide sequence ID" value="NZ_FNAC01000008.1"/>
</dbReference>
<proteinExistence type="predicted"/>
<sequence>MKKYLNRNIAITLVIAINVPLFSFAQQVKLKDLTGDSKANYFFANIQSVEFLSHPLFERALFINAYLIYDSEATPTDYFVGTDEILSSILISIRPDGDYYTESKLYKMEGLENPKILVIQEGVFPDVIVEVEYGKKNKRKTERIKLTSE</sequence>